<name>A0A6A6IMQ0_9PLEO</name>
<dbReference type="RefSeq" id="XP_033686511.1">
    <property type="nucleotide sequence ID" value="XM_033835476.1"/>
</dbReference>
<dbReference type="GeneID" id="54588806"/>
<dbReference type="EMBL" id="ML987193">
    <property type="protein sequence ID" value="KAF2251507.1"/>
    <property type="molecule type" value="Genomic_DNA"/>
</dbReference>
<gene>
    <name evidence="2" type="ORF">BU26DRAFT_603915</name>
</gene>
<accession>A0A6A6IMQ0</accession>
<protein>
    <submittedName>
        <fullName evidence="2">Uncharacterized protein</fullName>
    </submittedName>
</protein>
<sequence>MRFMPLHTLLLPIVAVHAAARPDTLPWHPSLTTTLCARPASTPDAGSSLPTQTTDAMVLENIDLRQVPGVAPAAPAPANPAVPNANPAVPANPANPAVINPAVPANPVAPINPAVPVPPAAVLTTTTPLATPTTAASVPAGVAFDSITVQWVETWLGGTSQTWVPKTITFHFPAYVTQAAQPGMGEVGLGSLTGRTGFTKTVVVGGAARATAASEVGKAWAVAAVGAGVGLIGVL</sequence>
<evidence type="ECO:0000256" key="1">
    <source>
        <dbReference type="SAM" id="SignalP"/>
    </source>
</evidence>
<evidence type="ECO:0000313" key="3">
    <source>
        <dbReference type="Proteomes" id="UP000800094"/>
    </source>
</evidence>
<keyword evidence="1" id="KW-0732">Signal</keyword>
<keyword evidence="3" id="KW-1185">Reference proteome</keyword>
<dbReference type="AlphaFoldDB" id="A0A6A6IMQ0"/>
<reference evidence="2" key="1">
    <citation type="journal article" date="2020" name="Stud. Mycol.">
        <title>101 Dothideomycetes genomes: a test case for predicting lifestyles and emergence of pathogens.</title>
        <authorList>
            <person name="Haridas S."/>
            <person name="Albert R."/>
            <person name="Binder M."/>
            <person name="Bloem J."/>
            <person name="Labutti K."/>
            <person name="Salamov A."/>
            <person name="Andreopoulos B."/>
            <person name="Baker S."/>
            <person name="Barry K."/>
            <person name="Bills G."/>
            <person name="Bluhm B."/>
            <person name="Cannon C."/>
            <person name="Castanera R."/>
            <person name="Culley D."/>
            <person name="Daum C."/>
            <person name="Ezra D."/>
            <person name="Gonzalez J."/>
            <person name="Henrissat B."/>
            <person name="Kuo A."/>
            <person name="Liang C."/>
            <person name="Lipzen A."/>
            <person name="Lutzoni F."/>
            <person name="Magnuson J."/>
            <person name="Mondo S."/>
            <person name="Nolan M."/>
            <person name="Ohm R."/>
            <person name="Pangilinan J."/>
            <person name="Park H.-J."/>
            <person name="Ramirez L."/>
            <person name="Alfaro M."/>
            <person name="Sun H."/>
            <person name="Tritt A."/>
            <person name="Yoshinaga Y."/>
            <person name="Zwiers L.-H."/>
            <person name="Turgeon B."/>
            <person name="Goodwin S."/>
            <person name="Spatafora J."/>
            <person name="Crous P."/>
            <person name="Grigoriev I."/>
        </authorList>
    </citation>
    <scope>NUCLEOTIDE SEQUENCE</scope>
    <source>
        <strain evidence="2">CBS 122368</strain>
    </source>
</reference>
<dbReference type="OrthoDB" id="5406216at2759"/>
<feature type="signal peptide" evidence="1">
    <location>
        <begin position="1"/>
        <end position="18"/>
    </location>
</feature>
<organism evidence="2 3">
    <name type="scientific">Trematosphaeria pertusa</name>
    <dbReference type="NCBI Taxonomy" id="390896"/>
    <lineage>
        <taxon>Eukaryota</taxon>
        <taxon>Fungi</taxon>
        <taxon>Dikarya</taxon>
        <taxon>Ascomycota</taxon>
        <taxon>Pezizomycotina</taxon>
        <taxon>Dothideomycetes</taxon>
        <taxon>Pleosporomycetidae</taxon>
        <taxon>Pleosporales</taxon>
        <taxon>Massarineae</taxon>
        <taxon>Trematosphaeriaceae</taxon>
        <taxon>Trematosphaeria</taxon>
    </lineage>
</organism>
<feature type="chain" id="PRO_5025415427" evidence="1">
    <location>
        <begin position="19"/>
        <end position="235"/>
    </location>
</feature>
<proteinExistence type="predicted"/>
<evidence type="ECO:0000313" key="2">
    <source>
        <dbReference type="EMBL" id="KAF2251507.1"/>
    </source>
</evidence>
<dbReference type="Proteomes" id="UP000800094">
    <property type="component" value="Unassembled WGS sequence"/>
</dbReference>